<sequence length="212" mass="22725">MSGFQSSESTSSHSFTVAWRAEIVNGSCTLEAAIHVAAAAADPCSSCLARRLLRACVAMRSSRSANTSASSVVSAAATSRVASSDRRAGVFNEGRRCAHQRRQRSSPPAYELGNKAAELEGPIRATHRTDEAGQLLETIPGVGHLTASALQPKSVTREPFGMAPKSPRGWVWSRVNSPQVASRACWPAPKQFLGPKEAVGRLQRSLRYNRPI</sequence>
<evidence type="ECO:0000313" key="1">
    <source>
        <dbReference type="EMBL" id="SAL15679.1"/>
    </source>
</evidence>
<evidence type="ECO:0000313" key="2">
    <source>
        <dbReference type="Proteomes" id="UP000054770"/>
    </source>
</evidence>
<protein>
    <recommendedName>
        <fullName evidence="3">Transposase IS116/IS110/IS902 family protein</fullName>
    </recommendedName>
</protein>
<comment type="caution">
    <text evidence="1">The sequence shown here is derived from an EMBL/GenBank/DDBJ whole genome shotgun (WGS) entry which is preliminary data.</text>
</comment>
<keyword evidence="2" id="KW-1185">Reference proteome</keyword>
<reference evidence="1" key="1">
    <citation type="submission" date="2016-01" db="EMBL/GenBank/DDBJ databases">
        <authorList>
            <person name="Peeters C."/>
        </authorList>
    </citation>
    <scope>NUCLEOTIDE SEQUENCE [LARGE SCALE GENOMIC DNA]</scope>
    <source>
        <strain evidence="1">LMG 22940</strain>
    </source>
</reference>
<organism evidence="1 2">
    <name type="scientific">Caballeronia choica</name>
    <dbReference type="NCBI Taxonomy" id="326476"/>
    <lineage>
        <taxon>Bacteria</taxon>
        <taxon>Pseudomonadati</taxon>
        <taxon>Pseudomonadota</taxon>
        <taxon>Betaproteobacteria</taxon>
        <taxon>Burkholderiales</taxon>
        <taxon>Burkholderiaceae</taxon>
        <taxon>Caballeronia</taxon>
    </lineage>
</organism>
<accession>A0A158F8L9</accession>
<proteinExistence type="predicted"/>
<evidence type="ECO:0008006" key="3">
    <source>
        <dbReference type="Google" id="ProtNLM"/>
    </source>
</evidence>
<name>A0A158F8L9_9BURK</name>
<dbReference type="AlphaFoldDB" id="A0A158F8L9"/>
<gene>
    <name evidence="1" type="ORF">AWB68_00374</name>
</gene>
<dbReference type="EMBL" id="FCON02000002">
    <property type="protein sequence ID" value="SAL15679.1"/>
    <property type="molecule type" value="Genomic_DNA"/>
</dbReference>
<dbReference type="Proteomes" id="UP000054770">
    <property type="component" value="Unassembled WGS sequence"/>
</dbReference>